<dbReference type="PANTHER" id="PTHR19134:SF562">
    <property type="entry name" value="PROTEIN-TYROSINE-PHOSPHATASE"/>
    <property type="match status" value="1"/>
</dbReference>
<feature type="signal peptide" evidence="6">
    <location>
        <begin position="1"/>
        <end position="24"/>
    </location>
</feature>
<evidence type="ECO:0000259" key="7">
    <source>
        <dbReference type="PROSITE" id="PS50055"/>
    </source>
</evidence>
<keyword evidence="10" id="KW-1185">Reference proteome</keyword>
<dbReference type="PRINTS" id="PR00700">
    <property type="entry name" value="PRTYPHPHTASE"/>
</dbReference>
<proteinExistence type="inferred from homology"/>
<dbReference type="InterPro" id="IPR000387">
    <property type="entry name" value="Tyr_Pase_dom"/>
</dbReference>
<dbReference type="InterPro" id="IPR050348">
    <property type="entry name" value="Protein-Tyr_Phosphatase"/>
</dbReference>
<accession>A0ABY7DMP2</accession>
<dbReference type="InterPro" id="IPR000242">
    <property type="entry name" value="PTP_cat"/>
</dbReference>
<keyword evidence="5" id="KW-0472">Membrane</keyword>
<evidence type="ECO:0000256" key="1">
    <source>
        <dbReference type="ARBA" id="ARBA00009580"/>
    </source>
</evidence>
<gene>
    <name evidence="9" type="ORF">MAR_023320</name>
</gene>
<dbReference type="SUPFAM" id="SSF52799">
    <property type="entry name" value="(Phosphotyrosine protein) phosphatases II"/>
    <property type="match status" value="2"/>
</dbReference>
<evidence type="ECO:0000256" key="4">
    <source>
        <dbReference type="ARBA" id="ARBA00022912"/>
    </source>
</evidence>
<dbReference type="Pfam" id="PF00102">
    <property type="entry name" value="Y_phosphatase"/>
    <property type="match status" value="2"/>
</dbReference>
<dbReference type="SMART" id="SM00194">
    <property type="entry name" value="PTPc"/>
    <property type="match status" value="1"/>
</dbReference>
<evidence type="ECO:0000256" key="3">
    <source>
        <dbReference type="ARBA" id="ARBA00022801"/>
    </source>
</evidence>
<dbReference type="CDD" id="cd00047">
    <property type="entry name" value="PTPc"/>
    <property type="match status" value="1"/>
</dbReference>
<evidence type="ECO:0000256" key="5">
    <source>
        <dbReference type="SAM" id="Phobius"/>
    </source>
</evidence>
<feature type="domain" description="Tyrosine-protein phosphatase" evidence="7">
    <location>
        <begin position="317"/>
        <end position="573"/>
    </location>
</feature>
<dbReference type="PROSITE" id="PS50055">
    <property type="entry name" value="TYR_PHOSPHATASE_PTP"/>
    <property type="match status" value="2"/>
</dbReference>
<keyword evidence="5" id="KW-0812">Transmembrane</keyword>
<keyword evidence="6" id="KW-0732">Signal</keyword>
<dbReference type="InterPro" id="IPR029021">
    <property type="entry name" value="Prot-tyrosine_phosphatase-like"/>
</dbReference>
<evidence type="ECO:0000256" key="6">
    <source>
        <dbReference type="SAM" id="SignalP"/>
    </source>
</evidence>
<dbReference type="SMART" id="SM00404">
    <property type="entry name" value="PTPc_motif"/>
    <property type="match status" value="1"/>
</dbReference>
<organism evidence="9 10">
    <name type="scientific">Mya arenaria</name>
    <name type="common">Soft-shell clam</name>
    <dbReference type="NCBI Taxonomy" id="6604"/>
    <lineage>
        <taxon>Eukaryota</taxon>
        <taxon>Metazoa</taxon>
        <taxon>Spiralia</taxon>
        <taxon>Lophotrochozoa</taxon>
        <taxon>Mollusca</taxon>
        <taxon>Bivalvia</taxon>
        <taxon>Autobranchia</taxon>
        <taxon>Heteroconchia</taxon>
        <taxon>Euheterodonta</taxon>
        <taxon>Imparidentia</taxon>
        <taxon>Neoheterodontei</taxon>
        <taxon>Myida</taxon>
        <taxon>Myoidea</taxon>
        <taxon>Myidae</taxon>
        <taxon>Mya</taxon>
    </lineage>
</organism>
<dbReference type="Gene3D" id="3.90.190.10">
    <property type="entry name" value="Protein tyrosine phosphatase superfamily"/>
    <property type="match status" value="2"/>
</dbReference>
<feature type="domain" description="Tyrosine specific protein phosphatases" evidence="8">
    <location>
        <begin position="495"/>
        <end position="564"/>
    </location>
</feature>
<dbReference type="PANTHER" id="PTHR19134">
    <property type="entry name" value="RECEPTOR-TYPE TYROSINE-PROTEIN PHOSPHATASE"/>
    <property type="match status" value="1"/>
</dbReference>
<sequence>MHYNTRRLSMYSLLLSLIAMSVLRDSLETVTEIDVIAFLKNTSVPPLVTGSKHWSDWSPDKIIDGNNGDGDANQCKCCAALYRPAWASLDLNSPFLLSRIKVFGRTDGSRWQSENLIAYIGDSSMGYQNLTQLNTPDRTKTGLLIHLDPPRLAQYITFKKPNDDFMAICEVEVLKTDLDIISSGMVNPLVNQSSQYMRCNAEKAIDRLLFISNDQLCETCSATSGNEPPQWQLDLGRKVLLQGYRIYGRMSALVKDQQTFPFGAVAGGVVGVLCGAAVIVGLGFFFYRRRTRKPPTTKSSQTYEKAGFGTPTLNVSNASKNISAQISGVVHTTDADNQYYEFGNFIPGIQLHNLWDYIRDNKKNECQHFNDEFAKLPTGPVHQHNVAEREEYKGKNRYREMYACPTKNMIDDFWRMVWQENAEKIVKCLQYWPEMDQTCSFGGIDISVTGVEEFRDYEIRTIIAKKAQSDSRRIHQYHFKAWPDKDVPDNGWCLVEFLNAVEAQSTNAPFIVHCSAGIGRTGTFIALDNLVDQARTEKCVRPLQMVEALRRQRVNMVQTKDQYVYLHEALAEALLMGTDHVWNRQFEEVHPFMMATEPGEKQTRMVKQFQLIEQSLTNEAQQMQDGPEYGNMETIISEIDAYRPKLKKRGSNFTQQLDAILLPGFCGNNTFLMCKSPREEQLEEFWSLVEEQHVITVIMLTSSSSRAHQTCVYMGGNGDGKVGRYSVNFIQEWKNKTFNERSFSFRDDNNEGEDNLTTVKQFQFTAWTENESLPPVQNMLDCLDDVRKWQPHLAENRAVLIHCESNINSFTIHFWNMSRTQLYMRTSKVLKNGNDPGTVVCWA</sequence>
<dbReference type="InterPro" id="IPR016130">
    <property type="entry name" value="Tyr_Pase_AS"/>
</dbReference>
<dbReference type="Proteomes" id="UP001164746">
    <property type="component" value="Chromosome 3"/>
</dbReference>
<dbReference type="PROSITE" id="PS00383">
    <property type="entry name" value="TYR_PHOSPHATASE_1"/>
    <property type="match status" value="1"/>
</dbReference>
<dbReference type="InterPro" id="IPR003595">
    <property type="entry name" value="Tyr_Pase_cat"/>
</dbReference>
<dbReference type="SUPFAM" id="SSF49785">
    <property type="entry name" value="Galactose-binding domain-like"/>
    <property type="match status" value="2"/>
</dbReference>
<keyword evidence="4" id="KW-0904">Protein phosphatase</keyword>
<comment type="similarity">
    <text evidence="1">Belongs to the protein-tyrosine phosphatase family.</text>
</comment>
<feature type="chain" id="PRO_5045111377" description="protein-tyrosine-phosphatase" evidence="6">
    <location>
        <begin position="25"/>
        <end position="843"/>
    </location>
</feature>
<evidence type="ECO:0000259" key="8">
    <source>
        <dbReference type="PROSITE" id="PS50056"/>
    </source>
</evidence>
<keyword evidence="3" id="KW-0378">Hydrolase</keyword>
<keyword evidence="5" id="KW-1133">Transmembrane helix</keyword>
<dbReference type="InterPro" id="IPR008979">
    <property type="entry name" value="Galactose-bd-like_sf"/>
</dbReference>
<dbReference type="EC" id="3.1.3.48" evidence="2"/>
<evidence type="ECO:0000313" key="10">
    <source>
        <dbReference type="Proteomes" id="UP001164746"/>
    </source>
</evidence>
<reference evidence="9" key="1">
    <citation type="submission" date="2022-11" db="EMBL/GenBank/DDBJ databases">
        <title>Centuries of genome instability and evolution in soft-shell clam transmissible cancer (bioRxiv).</title>
        <authorList>
            <person name="Hart S.F.M."/>
            <person name="Yonemitsu M.A."/>
            <person name="Giersch R.M."/>
            <person name="Beal B.F."/>
            <person name="Arriagada G."/>
            <person name="Davis B.W."/>
            <person name="Ostrander E.A."/>
            <person name="Goff S.P."/>
            <person name="Metzger M.J."/>
        </authorList>
    </citation>
    <scope>NUCLEOTIDE SEQUENCE</scope>
    <source>
        <strain evidence="9">MELC-2E11</strain>
        <tissue evidence="9">Siphon/mantle</tissue>
    </source>
</reference>
<evidence type="ECO:0000256" key="2">
    <source>
        <dbReference type="ARBA" id="ARBA00013064"/>
    </source>
</evidence>
<dbReference type="EMBL" id="CP111014">
    <property type="protein sequence ID" value="WAQ98947.1"/>
    <property type="molecule type" value="Genomic_DNA"/>
</dbReference>
<feature type="domain" description="Tyrosine-protein phosphatase" evidence="7">
    <location>
        <begin position="599"/>
        <end position="830"/>
    </location>
</feature>
<dbReference type="Gene3D" id="2.60.120.260">
    <property type="entry name" value="Galactose-binding domain-like"/>
    <property type="match status" value="2"/>
</dbReference>
<dbReference type="PROSITE" id="PS50056">
    <property type="entry name" value="TYR_PHOSPHATASE_2"/>
    <property type="match status" value="1"/>
</dbReference>
<evidence type="ECO:0000313" key="9">
    <source>
        <dbReference type="EMBL" id="WAQ98947.1"/>
    </source>
</evidence>
<name>A0ABY7DMP2_MYAAR</name>
<feature type="transmembrane region" description="Helical" evidence="5">
    <location>
        <begin position="260"/>
        <end position="287"/>
    </location>
</feature>
<protein>
    <recommendedName>
        <fullName evidence="2">protein-tyrosine-phosphatase</fullName>
        <ecNumber evidence="2">3.1.3.48</ecNumber>
    </recommendedName>
</protein>